<reference evidence="1" key="1">
    <citation type="journal article" date="2023" name="G3 (Bethesda)">
        <title>A reference genome for the long-term kleptoplast-retaining sea slug Elysia crispata morphotype clarki.</title>
        <authorList>
            <person name="Eastman K.E."/>
            <person name="Pendleton A.L."/>
            <person name="Shaikh M.A."/>
            <person name="Suttiyut T."/>
            <person name="Ogas R."/>
            <person name="Tomko P."/>
            <person name="Gavelis G."/>
            <person name="Widhalm J.R."/>
            <person name="Wisecaver J.H."/>
        </authorList>
    </citation>
    <scope>NUCLEOTIDE SEQUENCE</scope>
    <source>
        <strain evidence="1">ECLA1</strain>
    </source>
</reference>
<proteinExistence type="predicted"/>
<accession>A0AAE1CQ38</accession>
<dbReference type="EMBL" id="JAWDGP010007247">
    <property type="protein sequence ID" value="KAK3727303.1"/>
    <property type="molecule type" value="Genomic_DNA"/>
</dbReference>
<dbReference type="Proteomes" id="UP001283361">
    <property type="component" value="Unassembled WGS sequence"/>
</dbReference>
<evidence type="ECO:0000313" key="2">
    <source>
        <dbReference type="Proteomes" id="UP001283361"/>
    </source>
</evidence>
<organism evidence="1 2">
    <name type="scientific">Elysia crispata</name>
    <name type="common">lettuce slug</name>
    <dbReference type="NCBI Taxonomy" id="231223"/>
    <lineage>
        <taxon>Eukaryota</taxon>
        <taxon>Metazoa</taxon>
        <taxon>Spiralia</taxon>
        <taxon>Lophotrochozoa</taxon>
        <taxon>Mollusca</taxon>
        <taxon>Gastropoda</taxon>
        <taxon>Heterobranchia</taxon>
        <taxon>Euthyneura</taxon>
        <taxon>Panpulmonata</taxon>
        <taxon>Sacoglossa</taxon>
        <taxon>Placobranchoidea</taxon>
        <taxon>Plakobranchidae</taxon>
        <taxon>Elysia</taxon>
    </lineage>
</organism>
<sequence length="76" mass="8445">MYPATERQTPIHCTTESTVMYPAIVLQNPKLRTQSSFNRIQRDVSSLCSAESRVIHVATHAMLRADTNPEGTTRAG</sequence>
<dbReference type="AlphaFoldDB" id="A0AAE1CQ38"/>
<name>A0AAE1CQ38_9GAST</name>
<evidence type="ECO:0000313" key="1">
    <source>
        <dbReference type="EMBL" id="KAK3727303.1"/>
    </source>
</evidence>
<protein>
    <submittedName>
        <fullName evidence="1">Uncharacterized protein</fullName>
    </submittedName>
</protein>
<comment type="caution">
    <text evidence="1">The sequence shown here is derived from an EMBL/GenBank/DDBJ whole genome shotgun (WGS) entry which is preliminary data.</text>
</comment>
<gene>
    <name evidence="1" type="ORF">RRG08_049926</name>
</gene>
<keyword evidence="2" id="KW-1185">Reference proteome</keyword>